<dbReference type="SUPFAM" id="SSF53335">
    <property type="entry name" value="S-adenosyl-L-methionine-dependent methyltransferases"/>
    <property type="match status" value="1"/>
</dbReference>
<organism evidence="2 3">
    <name type="scientific">Cercospora zeae-maydis SCOH1-5</name>
    <dbReference type="NCBI Taxonomy" id="717836"/>
    <lineage>
        <taxon>Eukaryota</taxon>
        <taxon>Fungi</taxon>
        <taxon>Dikarya</taxon>
        <taxon>Ascomycota</taxon>
        <taxon>Pezizomycotina</taxon>
        <taxon>Dothideomycetes</taxon>
        <taxon>Dothideomycetidae</taxon>
        <taxon>Mycosphaerellales</taxon>
        <taxon>Mycosphaerellaceae</taxon>
        <taxon>Cercospora</taxon>
    </lineage>
</organism>
<keyword evidence="3" id="KW-1185">Reference proteome</keyword>
<dbReference type="InterPro" id="IPR041698">
    <property type="entry name" value="Methyltransf_25"/>
</dbReference>
<reference evidence="2" key="1">
    <citation type="journal article" date="2020" name="Stud. Mycol.">
        <title>101 Dothideomycetes genomes: a test case for predicting lifestyles and emergence of pathogens.</title>
        <authorList>
            <person name="Haridas S."/>
            <person name="Albert R."/>
            <person name="Binder M."/>
            <person name="Bloem J."/>
            <person name="Labutti K."/>
            <person name="Salamov A."/>
            <person name="Andreopoulos B."/>
            <person name="Baker S."/>
            <person name="Barry K."/>
            <person name="Bills G."/>
            <person name="Bluhm B."/>
            <person name="Cannon C."/>
            <person name="Castanera R."/>
            <person name="Culley D."/>
            <person name="Daum C."/>
            <person name="Ezra D."/>
            <person name="Gonzalez J."/>
            <person name="Henrissat B."/>
            <person name="Kuo A."/>
            <person name="Liang C."/>
            <person name="Lipzen A."/>
            <person name="Lutzoni F."/>
            <person name="Magnuson J."/>
            <person name="Mondo S."/>
            <person name="Nolan M."/>
            <person name="Ohm R."/>
            <person name="Pangilinan J."/>
            <person name="Park H.-J."/>
            <person name="Ramirez L."/>
            <person name="Alfaro M."/>
            <person name="Sun H."/>
            <person name="Tritt A."/>
            <person name="Yoshinaga Y."/>
            <person name="Zwiers L.-H."/>
            <person name="Turgeon B."/>
            <person name="Goodwin S."/>
            <person name="Spatafora J."/>
            <person name="Crous P."/>
            <person name="Grigoriev I."/>
        </authorList>
    </citation>
    <scope>NUCLEOTIDE SEQUENCE</scope>
    <source>
        <strain evidence="2">SCOH1-5</strain>
    </source>
</reference>
<dbReference type="OrthoDB" id="2013972at2759"/>
<gene>
    <name evidence="2" type="ORF">CERZMDRAFT_101306</name>
</gene>
<sequence>MADKATAWSTSAQAYSTKVVHLTSRGGVALLTLLETTFPPPDPRTANILDAGAGTGAFTTLLSTTYPNTRIHAADFAPQMLSHLQSLSLPNITTQILDSSQDHTTQGLTPNTFTHAFSTFLIQFLPSPHFALHEMTRLLQPQTGLLGTAIWTKSHMHEPWDTACKNLDAGYIAPSASNPFGQTMKSIADLEAAYRNAGIVDVVSSETELWFECESAEEFADYFLDSKNPAFVTMQGGWKGDVEGVRKELARVTREMFGSGDGAAKVRIPMVAGCSVGRKA</sequence>
<dbReference type="InterPro" id="IPR029063">
    <property type="entry name" value="SAM-dependent_MTases_sf"/>
</dbReference>
<dbReference type="CDD" id="cd02440">
    <property type="entry name" value="AdoMet_MTases"/>
    <property type="match status" value="1"/>
</dbReference>
<proteinExistence type="predicted"/>
<accession>A0A6A6F5X7</accession>
<name>A0A6A6F5X7_9PEZI</name>
<dbReference type="Proteomes" id="UP000799539">
    <property type="component" value="Unassembled WGS sequence"/>
</dbReference>
<protein>
    <recommendedName>
        <fullName evidence="1">Methyltransferase domain-containing protein</fullName>
    </recommendedName>
</protein>
<dbReference type="Pfam" id="PF13649">
    <property type="entry name" value="Methyltransf_25"/>
    <property type="match status" value="1"/>
</dbReference>
<feature type="domain" description="Methyltransferase" evidence="1">
    <location>
        <begin position="48"/>
        <end position="141"/>
    </location>
</feature>
<evidence type="ECO:0000259" key="1">
    <source>
        <dbReference type="Pfam" id="PF13649"/>
    </source>
</evidence>
<dbReference type="Gene3D" id="3.40.50.150">
    <property type="entry name" value="Vaccinia Virus protein VP39"/>
    <property type="match status" value="1"/>
</dbReference>
<evidence type="ECO:0000313" key="3">
    <source>
        <dbReference type="Proteomes" id="UP000799539"/>
    </source>
</evidence>
<evidence type="ECO:0000313" key="2">
    <source>
        <dbReference type="EMBL" id="KAF2208559.1"/>
    </source>
</evidence>
<dbReference type="EMBL" id="ML992693">
    <property type="protein sequence ID" value="KAF2208559.1"/>
    <property type="molecule type" value="Genomic_DNA"/>
</dbReference>
<dbReference type="AlphaFoldDB" id="A0A6A6F5X7"/>